<sequence length="449" mass="49985">MNDLQLPTTGTRLSLAGHIGTVKFVGEVENTSGLWLGVEWDDPARGKHDGVKGGKRYFTCRIPNAGSFLRLTASGLSYGTSFLKALYSKYVELPHGSGSQEKVLLGSSNGAIEVEAVDLDKIRGKFANLDRLREVSLDSEHVSRYDEPPGTIRKTCPNIRGLDLSTSLIPSWDMIALITAELPELQRLALNRNRLQRPSDAQAMTLAFSNLTELRLNGTLMTWQEMQQVTASMPILKIVEMGYNRIESISSADFAYGSTIETLNLDSNDLHSWVNICDSLRSYPVLDRVILTSNKIDKIPLVDVTGGLQLKHLSLSFNQLDSWSDIDALSTWCPKLDTLTLMGNPLFNDPMHARNSRQFAIARIPSLRALDAAAISVKERTDCELFYLSHIAQHGPKSEEERNRVHPRWNALCQRTCHKARPAIDSRLLRASQNTVAPTNMIIICIRTS</sequence>
<dbReference type="Gene3D" id="2.30.30.190">
    <property type="entry name" value="CAP Gly-rich-like domain"/>
    <property type="match status" value="1"/>
</dbReference>
<dbReference type="InterPro" id="IPR050333">
    <property type="entry name" value="SLRP"/>
</dbReference>
<name>A0AAD6U4Q3_9AGAR</name>
<reference evidence="4" key="1">
    <citation type="submission" date="2023-03" db="EMBL/GenBank/DDBJ databases">
        <title>Massive genome expansion in bonnet fungi (Mycena s.s.) driven by repeated elements and novel gene families across ecological guilds.</title>
        <authorList>
            <consortium name="Lawrence Berkeley National Laboratory"/>
            <person name="Harder C.B."/>
            <person name="Miyauchi S."/>
            <person name="Viragh M."/>
            <person name="Kuo A."/>
            <person name="Thoen E."/>
            <person name="Andreopoulos B."/>
            <person name="Lu D."/>
            <person name="Skrede I."/>
            <person name="Drula E."/>
            <person name="Henrissat B."/>
            <person name="Morin E."/>
            <person name="Kohler A."/>
            <person name="Barry K."/>
            <person name="LaButti K."/>
            <person name="Morin E."/>
            <person name="Salamov A."/>
            <person name="Lipzen A."/>
            <person name="Mereny Z."/>
            <person name="Hegedus B."/>
            <person name="Baldrian P."/>
            <person name="Stursova M."/>
            <person name="Weitz H."/>
            <person name="Taylor A."/>
            <person name="Grigoriev I.V."/>
            <person name="Nagy L.G."/>
            <person name="Martin F."/>
            <person name="Kauserud H."/>
        </authorList>
    </citation>
    <scope>NUCLEOTIDE SEQUENCE</scope>
    <source>
        <strain evidence="4">CBHHK173m</strain>
    </source>
</reference>
<dbReference type="AlphaFoldDB" id="A0AAD6U4Q3"/>
<comment type="caution">
    <text evidence="4">The sequence shown here is derived from an EMBL/GenBank/DDBJ whole genome shotgun (WGS) entry which is preliminary data.</text>
</comment>
<evidence type="ECO:0000259" key="3">
    <source>
        <dbReference type="PROSITE" id="PS50245"/>
    </source>
</evidence>
<dbReference type="Pfam" id="PF01302">
    <property type="entry name" value="CAP_GLY"/>
    <property type="match status" value="1"/>
</dbReference>
<dbReference type="SMART" id="SM01052">
    <property type="entry name" value="CAP_GLY"/>
    <property type="match status" value="1"/>
</dbReference>
<keyword evidence="1" id="KW-0433">Leucine-rich repeat</keyword>
<feature type="domain" description="CAP-Gly" evidence="3">
    <location>
        <begin position="26"/>
        <end position="70"/>
    </location>
</feature>
<dbReference type="Proteomes" id="UP001222325">
    <property type="component" value="Unassembled WGS sequence"/>
</dbReference>
<protein>
    <submittedName>
        <fullName evidence="4">CAP Gly-rich domain-containing protein</fullName>
    </submittedName>
</protein>
<dbReference type="InterPro" id="IPR036859">
    <property type="entry name" value="CAP-Gly_dom_sf"/>
</dbReference>
<evidence type="ECO:0000256" key="2">
    <source>
        <dbReference type="ARBA" id="ARBA00022737"/>
    </source>
</evidence>
<dbReference type="InterPro" id="IPR032675">
    <property type="entry name" value="LRR_dom_sf"/>
</dbReference>
<dbReference type="InterPro" id="IPR000938">
    <property type="entry name" value="CAP-Gly_domain"/>
</dbReference>
<organism evidence="4 5">
    <name type="scientific">Mycena belliarum</name>
    <dbReference type="NCBI Taxonomy" id="1033014"/>
    <lineage>
        <taxon>Eukaryota</taxon>
        <taxon>Fungi</taxon>
        <taxon>Dikarya</taxon>
        <taxon>Basidiomycota</taxon>
        <taxon>Agaricomycotina</taxon>
        <taxon>Agaricomycetes</taxon>
        <taxon>Agaricomycetidae</taxon>
        <taxon>Agaricales</taxon>
        <taxon>Marasmiineae</taxon>
        <taxon>Mycenaceae</taxon>
        <taxon>Mycena</taxon>
    </lineage>
</organism>
<dbReference type="PROSITE" id="PS51450">
    <property type="entry name" value="LRR"/>
    <property type="match status" value="1"/>
</dbReference>
<dbReference type="EMBL" id="JARJCN010000033">
    <property type="protein sequence ID" value="KAJ7085686.1"/>
    <property type="molecule type" value="Genomic_DNA"/>
</dbReference>
<accession>A0AAD6U4Q3</accession>
<dbReference type="PANTHER" id="PTHR45712">
    <property type="entry name" value="AGAP008170-PA"/>
    <property type="match status" value="1"/>
</dbReference>
<proteinExistence type="predicted"/>
<dbReference type="SUPFAM" id="SSF52047">
    <property type="entry name" value="RNI-like"/>
    <property type="match status" value="1"/>
</dbReference>
<evidence type="ECO:0000313" key="5">
    <source>
        <dbReference type="Proteomes" id="UP001222325"/>
    </source>
</evidence>
<dbReference type="PROSITE" id="PS50245">
    <property type="entry name" value="CAP_GLY_2"/>
    <property type="match status" value="1"/>
</dbReference>
<dbReference type="Gene3D" id="3.80.10.10">
    <property type="entry name" value="Ribonuclease Inhibitor"/>
    <property type="match status" value="2"/>
</dbReference>
<evidence type="ECO:0000256" key="1">
    <source>
        <dbReference type="ARBA" id="ARBA00022614"/>
    </source>
</evidence>
<keyword evidence="5" id="KW-1185">Reference proteome</keyword>
<dbReference type="InterPro" id="IPR001611">
    <property type="entry name" value="Leu-rich_rpt"/>
</dbReference>
<keyword evidence="2" id="KW-0677">Repeat</keyword>
<dbReference type="PANTHER" id="PTHR45712:SF22">
    <property type="entry name" value="INSULIN-LIKE GROWTH FACTOR-BINDING PROTEIN COMPLEX ACID LABILE SUBUNIT"/>
    <property type="match status" value="1"/>
</dbReference>
<gene>
    <name evidence="4" type="ORF">B0H15DRAFT_845950</name>
</gene>
<evidence type="ECO:0000313" key="4">
    <source>
        <dbReference type="EMBL" id="KAJ7085686.1"/>
    </source>
</evidence>
<dbReference type="SUPFAM" id="SSF74924">
    <property type="entry name" value="Cap-Gly domain"/>
    <property type="match status" value="1"/>
</dbReference>
<dbReference type="PROSITE" id="PS00845">
    <property type="entry name" value="CAP_GLY_1"/>
    <property type="match status" value="1"/>
</dbReference>